<dbReference type="Proteomes" id="UP001597173">
    <property type="component" value="Unassembled WGS sequence"/>
</dbReference>
<protein>
    <submittedName>
        <fullName evidence="1">Uncharacterized protein</fullName>
    </submittedName>
</protein>
<keyword evidence="2" id="KW-1185">Reference proteome</keyword>
<comment type="caution">
    <text evidence="1">The sequence shown here is derived from an EMBL/GenBank/DDBJ whole genome shotgun (WGS) entry which is preliminary data.</text>
</comment>
<dbReference type="EMBL" id="JBHTNF010000002">
    <property type="protein sequence ID" value="MFD1327295.1"/>
    <property type="molecule type" value="Genomic_DNA"/>
</dbReference>
<reference evidence="2" key="1">
    <citation type="journal article" date="2019" name="Int. J. Syst. Evol. Microbiol.">
        <title>The Global Catalogue of Microorganisms (GCM) 10K type strain sequencing project: providing services to taxonomists for standard genome sequencing and annotation.</title>
        <authorList>
            <consortium name="The Broad Institute Genomics Platform"/>
            <consortium name="The Broad Institute Genome Sequencing Center for Infectious Disease"/>
            <person name="Wu L."/>
            <person name="Ma J."/>
        </authorList>
    </citation>
    <scope>NUCLEOTIDE SEQUENCE [LARGE SCALE GENOMIC DNA]</scope>
    <source>
        <strain evidence="2">CCUG 55609</strain>
    </source>
</reference>
<organism evidence="1 2">
    <name type="scientific">Mycoplana ramosa</name>
    <name type="common">Mycoplana bullata</name>
    <dbReference type="NCBI Taxonomy" id="40837"/>
    <lineage>
        <taxon>Bacteria</taxon>
        <taxon>Pseudomonadati</taxon>
        <taxon>Pseudomonadota</taxon>
        <taxon>Alphaproteobacteria</taxon>
        <taxon>Hyphomicrobiales</taxon>
        <taxon>Rhizobiaceae</taxon>
        <taxon>Mycoplana</taxon>
    </lineage>
</organism>
<sequence length="77" mass="8572">MKTVLSPEEMGIFFPQDLEEIQRIFQKLCDERGLARGSEGASSLARSILVYYSQGVRDPAALERLLRGPPGKSHRAP</sequence>
<evidence type="ECO:0000313" key="1">
    <source>
        <dbReference type="EMBL" id="MFD1327295.1"/>
    </source>
</evidence>
<gene>
    <name evidence="1" type="ORF">ACFQ33_05245</name>
</gene>
<dbReference type="RefSeq" id="WP_374834953.1">
    <property type="nucleotide sequence ID" value="NZ_JBHEEW010000001.1"/>
</dbReference>
<proteinExistence type="predicted"/>
<accession>A0ABW3YSL7</accession>
<evidence type="ECO:0000313" key="2">
    <source>
        <dbReference type="Proteomes" id="UP001597173"/>
    </source>
</evidence>
<name>A0ABW3YSL7_MYCRA</name>